<dbReference type="PATRIC" id="fig|36861.3.peg.1721"/>
<dbReference type="SUPFAM" id="SSF69754">
    <property type="entry name" value="Ribosome binding protein Y (YfiA homologue)"/>
    <property type="match status" value="1"/>
</dbReference>
<gene>
    <name evidence="2" type="ORF">ABW22_10285</name>
</gene>
<name>A0A106BN38_THIDE</name>
<dbReference type="Gene3D" id="3.30.160.100">
    <property type="entry name" value="Ribosome hibernation promotion factor-like"/>
    <property type="match status" value="1"/>
</dbReference>
<evidence type="ECO:0000313" key="2">
    <source>
        <dbReference type="EMBL" id="KVW95543.1"/>
    </source>
</evidence>
<evidence type="ECO:0008006" key="4">
    <source>
        <dbReference type="Google" id="ProtNLM"/>
    </source>
</evidence>
<dbReference type="OrthoDB" id="121633at2"/>
<dbReference type="RefSeq" id="WP_059755881.1">
    <property type="nucleotide sequence ID" value="NZ_LDUG01000025.1"/>
</dbReference>
<proteinExistence type="predicted"/>
<feature type="region of interest" description="Disordered" evidence="1">
    <location>
        <begin position="94"/>
        <end position="117"/>
    </location>
</feature>
<reference evidence="2 3" key="1">
    <citation type="journal article" date="2015" name="Appl. Environ. Microbiol.">
        <title>Aerobic and Anaerobic Thiosulfate Oxidation by a Cold-Adapted, Subglacial Chemoautotroph.</title>
        <authorList>
            <person name="Harrold Z.R."/>
            <person name="Skidmore M.L."/>
            <person name="Hamilton T.L."/>
            <person name="Desch L."/>
            <person name="Amada K."/>
            <person name="van Gelder W."/>
            <person name="Glover K."/>
            <person name="Roden E.E."/>
            <person name="Boyd E.S."/>
        </authorList>
    </citation>
    <scope>NUCLEOTIDE SEQUENCE [LARGE SCALE GENOMIC DNA]</scope>
    <source>
        <strain evidence="2 3">RG</strain>
    </source>
</reference>
<organism evidence="2 3">
    <name type="scientific">Thiobacillus denitrificans</name>
    <dbReference type="NCBI Taxonomy" id="36861"/>
    <lineage>
        <taxon>Bacteria</taxon>
        <taxon>Pseudomonadati</taxon>
        <taxon>Pseudomonadota</taxon>
        <taxon>Betaproteobacteria</taxon>
        <taxon>Nitrosomonadales</taxon>
        <taxon>Thiobacillaceae</taxon>
        <taxon>Thiobacillus</taxon>
    </lineage>
</organism>
<sequence>MQIQFNTDESVDGREALGRHAEEVVQRVLGRFSDEVTRVEIHLSDVNGQKVGENDKRCLMEARVAGRQPVAVTDQANTLHQAIDGAAQKLKRSLDSTLGKLGEHKRTPPIPSSDDES</sequence>
<dbReference type="EMBL" id="LDUG01000025">
    <property type="protein sequence ID" value="KVW95543.1"/>
    <property type="molecule type" value="Genomic_DNA"/>
</dbReference>
<dbReference type="InterPro" id="IPR036567">
    <property type="entry name" value="RHF-like"/>
</dbReference>
<dbReference type="Pfam" id="PF02482">
    <property type="entry name" value="Ribosomal_S30AE"/>
    <property type="match status" value="1"/>
</dbReference>
<dbReference type="InterPro" id="IPR003489">
    <property type="entry name" value="RHF/RaiA"/>
</dbReference>
<keyword evidence="3" id="KW-1185">Reference proteome</keyword>
<evidence type="ECO:0000256" key="1">
    <source>
        <dbReference type="SAM" id="MobiDB-lite"/>
    </source>
</evidence>
<accession>A0A106BN38</accession>
<dbReference type="Proteomes" id="UP000064243">
    <property type="component" value="Unassembled WGS sequence"/>
</dbReference>
<comment type="caution">
    <text evidence="2">The sequence shown here is derived from an EMBL/GenBank/DDBJ whole genome shotgun (WGS) entry which is preliminary data.</text>
</comment>
<evidence type="ECO:0000313" key="3">
    <source>
        <dbReference type="Proteomes" id="UP000064243"/>
    </source>
</evidence>
<protein>
    <recommendedName>
        <fullName evidence="4">Ribosomal subunit interface protein</fullName>
    </recommendedName>
</protein>
<dbReference type="AlphaFoldDB" id="A0A106BN38"/>